<dbReference type="OMA" id="YAMEFER"/>
<dbReference type="Pfam" id="PF13812">
    <property type="entry name" value="PPR_3"/>
    <property type="match status" value="1"/>
</dbReference>
<evidence type="ECO:0000313" key="2">
    <source>
        <dbReference type="Proteomes" id="UP000006671"/>
    </source>
</evidence>
<accession>D2VDV0</accession>
<name>D2VDV0_NAEGR</name>
<dbReference type="AlphaFoldDB" id="D2VDV0"/>
<evidence type="ECO:0000313" key="1">
    <source>
        <dbReference type="EMBL" id="EFC44965.1"/>
    </source>
</evidence>
<gene>
    <name evidence="1" type="ORF">NAEGRDRAFT_48743</name>
</gene>
<dbReference type="GeneID" id="8853051"/>
<keyword evidence="2" id="KW-1185">Reference proteome</keyword>
<protein>
    <submittedName>
        <fullName evidence="1">Predicted protein</fullName>
    </submittedName>
</protein>
<organism evidence="2">
    <name type="scientific">Naegleria gruberi</name>
    <name type="common">Amoeba</name>
    <dbReference type="NCBI Taxonomy" id="5762"/>
    <lineage>
        <taxon>Eukaryota</taxon>
        <taxon>Discoba</taxon>
        <taxon>Heterolobosea</taxon>
        <taxon>Tetramitia</taxon>
        <taxon>Eutetramitia</taxon>
        <taxon>Vahlkampfiidae</taxon>
        <taxon>Naegleria</taxon>
    </lineage>
</organism>
<reference evidence="1 2" key="1">
    <citation type="journal article" date="2010" name="Cell">
        <title>The genome of Naegleria gruberi illuminates early eukaryotic versatility.</title>
        <authorList>
            <person name="Fritz-Laylin L.K."/>
            <person name="Prochnik S.E."/>
            <person name="Ginger M.L."/>
            <person name="Dacks J.B."/>
            <person name="Carpenter M.L."/>
            <person name="Field M.C."/>
            <person name="Kuo A."/>
            <person name="Paredez A."/>
            <person name="Chapman J."/>
            <person name="Pham J."/>
            <person name="Shu S."/>
            <person name="Neupane R."/>
            <person name="Cipriano M."/>
            <person name="Mancuso J."/>
            <person name="Tu H."/>
            <person name="Salamov A."/>
            <person name="Lindquist E."/>
            <person name="Shapiro H."/>
            <person name="Lucas S."/>
            <person name="Grigoriev I.V."/>
            <person name="Cande W.Z."/>
            <person name="Fulton C."/>
            <person name="Rokhsar D.S."/>
            <person name="Dawson S.C."/>
        </authorList>
    </citation>
    <scope>NUCLEOTIDE SEQUENCE [LARGE SCALE GENOMIC DNA]</scope>
    <source>
        <strain evidence="1 2">NEG-M</strain>
    </source>
</reference>
<dbReference type="InterPro" id="IPR002885">
    <property type="entry name" value="PPR_rpt"/>
</dbReference>
<dbReference type="VEuPathDB" id="AmoebaDB:NAEGRDRAFT_48743"/>
<dbReference type="KEGG" id="ngr:NAEGRDRAFT_48743"/>
<dbReference type="Gene3D" id="1.25.40.10">
    <property type="entry name" value="Tetratricopeptide repeat domain"/>
    <property type="match status" value="1"/>
</dbReference>
<dbReference type="RefSeq" id="XP_002677709.1">
    <property type="nucleotide sequence ID" value="XM_002677663.1"/>
</dbReference>
<dbReference type="InParanoid" id="D2VDV0"/>
<sequence>MMRDASRQSLVEKEESNVLETFANIHNHINTLEQKLTFESVEERDLYFETLFSLLENVAKGIEKLTWLQGTKTFSSDEEVEFVSPFDDPFSGADEYAPKEEKRSKLDKLIERVLDVLHKYGTKPESIENQSNYAMTLPTIGLEIYSMMKRYAMEFERCSANEITPFLENDCFFAFNQNVMNYLLRYFADTKDKTNTLIILKDMQQMQLGANVVTYNILIRYALLGEDKGQAVKLAKYMKQQGLEIDQQTKDLLRQHRLM</sequence>
<dbReference type="OrthoDB" id="10427578at2759"/>
<dbReference type="EMBL" id="GG738865">
    <property type="protein sequence ID" value="EFC44965.1"/>
    <property type="molecule type" value="Genomic_DNA"/>
</dbReference>
<dbReference type="Proteomes" id="UP000006671">
    <property type="component" value="Unassembled WGS sequence"/>
</dbReference>
<dbReference type="InterPro" id="IPR011990">
    <property type="entry name" value="TPR-like_helical_dom_sf"/>
</dbReference>
<proteinExistence type="predicted"/>